<keyword evidence="2" id="KW-1185">Reference proteome</keyword>
<evidence type="ECO:0000313" key="1">
    <source>
        <dbReference type="EMBL" id="KAI4387847.1"/>
    </source>
</evidence>
<dbReference type="EMBL" id="CM042880">
    <property type="protein sequence ID" value="KAI4387847.1"/>
    <property type="molecule type" value="Genomic_DNA"/>
</dbReference>
<gene>
    <name evidence="1" type="ORF">MLD38_000241</name>
</gene>
<proteinExistence type="predicted"/>
<dbReference type="Proteomes" id="UP001057402">
    <property type="component" value="Chromosome 1"/>
</dbReference>
<comment type="caution">
    <text evidence="1">The sequence shown here is derived from an EMBL/GenBank/DDBJ whole genome shotgun (WGS) entry which is preliminary data.</text>
</comment>
<protein>
    <submittedName>
        <fullName evidence="1">Uncharacterized protein</fullName>
    </submittedName>
</protein>
<evidence type="ECO:0000313" key="2">
    <source>
        <dbReference type="Proteomes" id="UP001057402"/>
    </source>
</evidence>
<organism evidence="1 2">
    <name type="scientific">Melastoma candidum</name>
    <dbReference type="NCBI Taxonomy" id="119954"/>
    <lineage>
        <taxon>Eukaryota</taxon>
        <taxon>Viridiplantae</taxon>
        <taxon>Streptophyta</taxon>
        <taxon>Embryophyta</taxon>
        <taxon>Tracheophyta</taxon>
        <taxon>Spermatophyta</taxon>
        <taxon>Magnoliopsida</taxon>
        <taxon>eudicotyledons</taxon>
        <taxon>Gunneridae</taxon>
        <taxon>Pentapetalae</taxon>
        <taxon>rosids</taxon>
        <taxon>malvids</taxon>
        <taxon>Myrtales</taxon>
        <taxon>Melastomataceae</taxon>
        <taxon>Melastomatoideae</taxon>
        <taxon>Melastomateae</taxon>
        <taxon>Melastoma</taxon>
    </lineage>
</organism>
<reference evidence="2" key="1">
    <citation type="journal article" date="2023" name="Front. Plant Sci.">
        <title>Chromosomal-level genome assembly of Melastoma candidum provides insights into trichome evolution.</title>
        <authorList>
            <person name="Zhong Y."/>
            <person name="Wu W."/>
            <person name="Sun C."/>
            <person name="Zou P."/>
            <person name="Liu Y."/>
            <person name="Dai S."/>
            <person name="Zhou R."/>
        </authorList>
    </citation>
    <scope>NUCLEOTIDE SEQUENCE [LARGE SCALE GENOMIC DNA]</scope>
</reference>
<accession>A0ACB9SI26</accession>
<name>A0ACB9SI26_9MYRT</name>
<sequence length="145" mass="16216">MISSRKLLHLARKWRQAAKIRRKRITFRSTSVKRNSGEHTEGPVVKKGHFVVYTSDGGRFVLPLSFLGDRVIRELFAVAEEEFGTPGEGPIVLPIDSISMEYVISMIRRGLDLDQEALLVSFTRCSSHFTADKALVACPSVHVCS</sequence>